<organism evidence="2 3">
    <name type="scientific">Piloderma croceum (strain F 1598)</name>
    <dbReference type="NCBI Taxonomy" id="765440"/>
    <lineage>
        <taxon>Eukaryota</taxon>
        <taxon>Fungi</taxon>
        <taxon>Dikarya</taxon>
        <taxon>Basidiomycota</taxon>
        <taxon>Agaricomycotina</taxon>
        <taxon>Agaricomycetes</taxon>
        <taxon>Agaricomycetidae</taxon>
        <taxon>Atheliales</taxon>
        <taxon>Atheliaceae</taxon>
        <taxon>Piloderma</taxon>
    </lineage>
</organism>
<reference evidence="2 3" key="1">
    <citation type="submission" date="2014-04" db="EMBL/GenBank/DDBJ databases">
        <authorList>
            <consortium name="DOE Joint Genome Institute"/>
            <person name="Kuo A."/>
            <person name="Tarkka M."/>
            <person name="Buscot F."/>
            <person name="Kohler A."/>
            <person name="Nagy L.G."/>
            <person name="Floudas D."/>
            <person name="Copeland A."/>
            <person name="Barry K.W."/>
            <person name="Cichocki N."/>
            <person name="Veneault-Fourrey C."/>
            <person name="LaButti K."/>
            <person name="Lindquist E.A."/>
            <person name="Lipzen A."/>
            <person name="Lundell T."/>
            <person name="Morin E."/>
            <person name="Murat C."/>
            <person name="Sun H."/>
            <person name="Tunlid A."/>
            <person name="Henrissat B."/>
            <person name="Grigoriev I.V."/>
            <person name="Hibbett D.S."/>
            <person name="Martin F."/>
            <person name="Nordberg H.P."/>
            <person name="Cantor M.N."/>
            <person name="Hua S.X."/>
        </authorList>
    </citation>
    <scope>NUCLEOTIDE SEQUENCE [LARGE SCALE GENOMIC DNA]</scope>
    <source>
        <strain evidence="2 3">F 1598</strain>
    </source>
</reference>
<dbReference type="Gene3D" id="1.20.1260.10">
    <property type="match status" value="1"/>
</dbReference>
<sequence length="320" mass="36374">MDLYDYDVIPRYPGHILVQKIDMNLDRANKENLECFLQIEAPDTPRPPPDNDEPGLLPDPSKLSAEAMFRATATNDLAPGYKSIGDFYDDLKKGLKQLPDSAFAHNKDEQFSGLDFFDDQMVVITDQASALNALDTIIEQGEGNVAVPDSHYAVFVKLYLNREGWAQLKVPTNPQTKDYKGHSDKDLVYKLSLVFDAGFCYLLQTIQRIWKTDRTANKIVLRLLLLRNVHAIMTNVLTPVANILVRQRLDNDKNRVAAPCFNYYPLKDDGKPENPLSPRELYTRLCQLVANAILASPTDDMKESLSQMRDYIRDKIRPEP</sequence>
<reference evidence="3" key="2">
    <citation type="submission" date="2015-01" db="EMBL/GenBank/DDBJ databases">
        <title>Evolutionary Origins and Diversification of the Mycorrhizal Mutualists.</title>
        <authorList>
            <consortium name="DOE Joint Genome Institute"/>
            <consortium name="Mycorrhizal Genomics Consortium"/>
            <person name="Kohler A."/>
            <person name="Kuo A."/>
            <person name="Nagy L.G."/>
            <person name="Floudas D."/>
            <person name="Copeland A."/>
            <person name="Barry K.W."/>
            <person name="Cichocki N."/>
            <person name="Veneault-Fourrey C."/>
            <person name="LaButti K."/>
            <person name="Lindquist E.A."/>
            <person name="Lipzen A."/>
            <person name="Lundell T."/>
            <person name="Morin E."/>
            <person name="Murat C."/>
            <person name="Riley R."/>
            <person name="Ohm R."/>
            <person name="Sun H."/>
            <person name="Tunlid A."/>
            <person name="Henrissat B."/>
            <person name="Grigoriev I.V."/>
            <person name="Hibbett D.S."/>
            <person name="Martin F."/>
        </authorList>
    </citation>
    <scope>NUCLEOTIDE SEQUENCE [LARGE SCALE GENOMIC DNA]</scope>
    <source>
        <strain evidence="3">F 1598</strain>
    </source>
</reference>
<gene>
    <name evidence="2" type="ORF">PILCRDRAFT_822630</name>
</gene>
<dbReference type="InterPro" id="IPR012347">
    <property type="entry name" value="Ferritin-like"/>
</dbReference>
<dbReference type="OrthoDB" id="3143730at2759"/>
<evidence type="ECO:0000313" key="3">
    <source>
        <dbReference type="Proteomes" id="UP000054166"/>
    </source>
</evidence>
<dbReference type="EMBL" id="KN833005">
    <property type="protein sequence ID" value="KIM80115.1"/>
    <property type="molecule type" value="Genomic_DNA"/>
</dbReference>
<dbReference type="Pfam" id="PF12902">
    <property type="entry name" value="Ferritin-like"/>
    <property type="match status" value="1"/>
</dbReference>
<dbReference type="Proteomes" id="UP000054166">
    <property type="component" value="Unassembled WGS sequence"/>
</dbReference>
<dbReference type="STRING" id="765440.A0A0C3F695"/>
<feature type="domain" description="Iminophenyl-pyruvate dimer synthase" evidence="1">
    <location>
        <begin position="4"/>
        <end position="159"/>
    </location>
</feature>
<dbReference type="AlphaFoldDB" id="A0A0C3F695"/>
<proteinExistence type="predicted"/>
<keyword evidence="3" id="KW-1185">Reference proteome</keyword>
<accession>A0A0C3F695</accession>
<dbReference type="InterPro" id="IPR026820">
    <property type="entry name" value="VioB/RebD_dom"/>
</dbReference>
<dbReference type="HOGENOM" id="CLU_043311_1_0_1"/>
<dbReference type="InParanoid" id="A0A0C3F695"/>
<protein>
    <recommendedName>
        <fullName evidence="1">Iminophenyl-pyruvate dimer synthase domain-containing protein</fullName>
    </recommendedName>
</protein>
<evidence type="ECO:0000313" key="2">
    <source>
        <dbReference type="EMBL" id="KIM80115.1"/>
    </source>
</evidence>
<name>A0A0C3F695_PILCF</name>
<evidence type="ECO:0000259" key="1">
    <source>
        <dbReference type="Pfam" id="PF12902"/>
    </source>
</evidence>